<keyword evidence="1" id="KW-0812">Transmembrane</keyword>
<keyword evidence="3" id="KW-1185">Reference proteome</keyword>
<dbReference type="HOGENOM" id="CLU_2964314_0_0_1"/>
<reference evidence="1 3" key="1">
    <citation type="journal article" date="2011" name="Nature">
        <title>The Medicago genome provides insight into the evolution of rhizobial symbioses.</title>
        <authorList>
            <person name="Young N.D."/>
            <person name="Debelle F."/>
            <person name="Oldroyd G.E."/>
            <person name="Geurts R."/>
            <person name="Cannon S.B."/>
            <person name="Udvardi M.K."/>
            <person name="Benedito V.A."/>
            <person name="Mayer K.F."/>
            <person name="Gouzy J."/>
            <person name="Schoof H."/>
            <person name="Van de Peer Y."/>
            <person name="Proost S."/>
            <person name="Cook D.R."/>
            <person name="Meyers B.C."/>
            <person name="Spannagl M."/>
            <person name="Cheung F."/>
            <person name="De Mita S."/>
            <person name="Krishnakumar V."/>
            <person name="Gundlach H."/>
            <person name="Zhou S."/>
            <person name="Mudge J."/>
            <person name="Bharti A.K."/>
            <person name="Murray J.D."/>
            <person name="Naoumkina M.A."/>
            <person name="Rosen B."/>
            <person name="Silverstein K.A."/>
            <person name="Tang H."/>
            <person name="Rombauts S."/>
            <person name="Zhao P.X."/>
            <person name="Zhou P."/>
            <person name="Barbe V."/>
            <person name="Bardou P."/>
            <person name="Bechner M."/>
            <person name="Bellec A."/>
            <person name="Berger A."/>
            <person name="Berges H."/>
            <person name="Bidwell S."/>
            <person name="Bisseling T."/>
            <person name="Choisne N."/>
            <person name="Couloux A."/>
            <person name="Denny R."/>
            <person name="Deshpande S."/>
            <person name="Dai X."/>
            <person name="Doyle J.J."/>
            <person name="Dudez A.M."/>
            <person name="Farmer A.D."/>
            <person name="Fouteau S."/>
            <person name="Franken C."/>
            <person name="Gibelin C."/>
            <person name="Gish J."/>
            <person name="Goldstein S."/>
            <person name="Gonzalez A.J."/>
            <person name="Green P.J."/>
            <person name="Hallab A."/>
            <person name="Hartog M."/>
            <person name="Hua A."/>
            <person name="Humphray S.J."/>
            <person name="Jeong D.H."/>
            <person name="Jing Y."/>
            <person name="Jocker A."/>
            <person name="Kenton S.M."/>
            <person name="Kim D.J."/>
            <person name="Klee K."/>
            <person name="Lai H."/>
            <person name="Lang C."/>
            <person name="Lin S."/>
            <person name="Macmil S.L."/>
            <person name="Magdelenat G."/>
            <person name="Matthews L."/>
            <person name="McCorrison J."/>
            <person name="Monaghan E.L."/>
            <person name="Mun J.H."/>
            <person name="Najar F.Z."/>
            <person name="Nicholson C."/>
            <person name="Noirot C."/>
            <person name="O'Bleness M."/>
            <person name="Paule C.R."/>
            <person name="Poulain J."/>
            <person name="Prion F."/>
            <person name="Qin B."/>
            <person name="Qu C."/>
            <person name="Retzel E.F."/>
            <person name="Riddle C."/>
            <person name="Sallet E."/>
            <person name="Samain S."/>
            <person name="Samson N."/>
            <person name="Sanders I."/>
            <person name="Saurat O."/>
            <person name="Scarpelli C."/>
            <person name="Schiex T."/>
            <person name="Segurens B."/>
            <person name="Severin A.J."/>
            <person name="Sherrier D.J."/>
            <person name="Shi R."/>
            <person name="Sims S."/>
            <person name="Singer S.R."/>
            <person name="Sinharoy S."/>
            <person name="Sterck L."/>
            <person name="Viollet A."/>
            <person name="Wang B.B."/>
            <person name="Wang K."/>
            <person name="Wang M."/>
            <person name="Wang X."/>
            <person name="Warfsmann J."/>
            <person name="Weissenbach J."/>
            <person name="White D.D."/>
            <person name="White J.D."/>
            <person name="Wiley G.B."/>
            <person name="Wincker P."/>
            <person name="Xing Y."/>
            <person name="Yang L."/>
            <person name="Yao Z."/>
            <person name="Ying F."/>
            <person name="Zhai J."/>
            <person name="Zhou L."/>
            <person name="Zuber A."/>
            <person name="Denarie J."/>
            <person name="Dixon R.A."/>
            <person name="May G.D."/>
            <person name="Schwartz D.C."/>
            <person name="Rogers J."/>
            <person name="Quetier F."/>
            <person name="Town C.D."/>
            <person name="Roe B.A."/>
        </authorList>
    </citation>
    <scope>NUCLEOTIDE SEQUENCE [LARGE SCALE GENOMIC DNA]</scope>
    <source>
        <strain evidence="1">A17</strain>
        <strain evidence="2 3">cv. Jemalong A17</strain>
    </source>
</reference>
<evidence type="ECO:0000313" key="2">
    <source>
        <dbReference type="EnsemblPlants" id="KEH35458"/>
    </source>
</evidence>
<keyword evidence="1" id="KW-0472">Membrane</keyword>
<reference evidence="1 3" key="2">
    <citation type="journal article" date="2014" name="BMC Genomics">
        <title>An improved genome release (version Mt4.0) for the model legume Medicago truncatula.</title>
        <authorList>
            <person name="Tang H."/>
            <person name="Krishnakumar V."/>
            <person name="Bidwell S."/>
            <person name="Rosen B."/>
            <person name="Chan A."/>
            <person name="Zhou S."/>
            <person name="Gentzbittel L."/>
            <person name="Childs K.L."/>
            <person name="Yandell M."/>
            <person name="Gundlach H."/>
            <person name="Mayer K.F."/>
            <person name="Schwartz D.C."/>
            <person name="Town C.D."/>
        </authorList>
    </citation>
    <scope>GENOME REANNOTATION</scope>
    <source>
        <strain evidence="1">A17</strain>
        <strain evidence="2 3">cv. Jemalong A17</strain>
    </source>
</reference>
<accession>A0A072V284</accession>
<name>A0A072V284_MEDTR</name>
<evidence type="ECO:0000313" key="1">
    <source>
        <dbReference type="EMBL" id="KEH35458.1"/>
    </source>
</evidence>
<proteinExistence type="predicted"/>
<reference evidence="2" key="3">
    <citation type="submission" date="2015-04" db="UniProtKB">
        <authorList>
            <consortium name="EnsemblPlants"/>
        </authorList>
    </citation>
    <scope>IDENTIFICATION</scope>
    <source>
        <strain evidence="2">cv. Jemalong A17</strain>
    </source>
</reference>
<gene>
    <name evidence="1" type="ordered locus">MTR_3g091605</name>
</gene>
<protein>
    <submittedName>
        <fullName evidence="1">Transmembrane protein, putative</fullName>
    </submittedName>
</protein>
<evidence type="ECO:0000313" key="3">
    <source>
        <dbReference type="Proteomes" id="UP000002051"/>
    </source>
</evidence>
<sequence>MIYSIVIINYLTTKKNQIKKKNQVIIPDVVLEITAILTIFEIMTILTKIEKCGSWERQN</sequence>
<dbReference type="EMBL" id="CM001219">
    <property type="protein sequence ID" value="KEH35458.1"/>
    <property type="molecule type" value="Genomic_DNA"/>
</dbReference>
<dbReference type="AlphaFoldDB" id="A0A072V284"/>
<dbReference type="EnsemblPlants" id="KEH35458">
    <property type="protein sequence ID" value="KEH35458"/>
    <property type="gene ID" value="MTR_3g091605"/>
</dbReference>
<dbReference type="Proteomes" id="UP000002051">
    <property type="component" value="Chromosome 3"/>
</dbReference>
<organism evidence="1 3">
    <name type="scientific">Medicago truncatula</name>
    <name type="common">Barrel medic</name>
    <name type="synonym">Medicago tribuloides</name>
    <dbReference type="NCBI Taxonomy" id="3880"/>
    <lineage>
        <taxon>Eukaryota</taxon>
        <taxon>Viridiplantae</taxon>
        <taxon>Streptophyta</taxon>
        <taxon>Embryophyta</taxon>
        <taxon>Tracheophyta</taxon>
        <taxon>Spermatophyta</taxon>
        <taxon>Magnoliopsida</taxon>
        <taxon>eudicotyledons</taxon>
        <taxon>Gunneridae</taxon>
        <taxon>Pentapetalae</taxon>
        <taxon>rosids</taxon>
        <taxon>fabids</taxon>
        <taxon>Fabales</taxon>
        <taxon>Fabaceae</taxon>
        <taxon>Papilionoideae</taxon>
        <taxon>50 kb inversion clade</taxon>
        <taxon>NPAAA clade</taxon>
        <taxon>Hologalegina</taxon>
        <taxon>IRL clade</taxon>
        <taxon>Trifolieae</taxon>
        <taxon>Medicago</taxon>
    </lineage>
</organism>